<evidence type="ECO:0000256" key="1">
    <source>
        <dbReference type="ARBA" id="ARBA00023015"/>
    </source>
</evidence>
<dbReference type="EMBL" id="BMKK01000001">
    <property type="protein sequence ID" value="GGD44039.1"/>
    <property type="molecule type" value="Genomic_DNA"/>
</dbReference>
<proteinExistence type="predicted"/>
<dbReference type="GO" id="GO:0043565">
    <property type="term" value="F:sequence-specific DNA binding"/>
    <property type="evidence" value="ECO:0007669"/>
    <property type="project" value="InterPro"/>
</dbReference>
<organism evidence="5 6">
    <name type="scientific">Emticicia aquatilis</name>
    <dbReference type="NCBI Taxonomy" id="1537369"/>
    <lineage>
        <taxon>Bacteria</taxon>
        <taxon>Pseudomonadati</taxon>
        <taxon>Bacteroidota</taxon>
        <taxon>Cytophagia</taxon>
        <taxon>Cytophagales</taxon>
        <taxon>Leadbetterellaceae</taxon>
        <taxon>Emticicia</taxon>
    </lineage>
</organism>
<dbReference type="InterPro" id="IPR018060">
    <property type="entry name" value="HTH_AraC"/>
</dbReference>
<dbReference type="GO" id="GO:0003700">
    <property type="term" value="F:DNA-binding transcription factor activity"/>
    <property type="evidence" value="ECO:0007669"/>
    <property type="project" value="InterPro"/>
</dbReference>
<evidence type="ECO:0000256" key="3">
    <source>
        <dbReference type="ARBA" id="ARBA00023163"/>
    </source>
</evidence>
<dbReference type="PROSITE" id="PS01124">
    <property type="entry name" value="HTH_ARAC_FAMILY_2"/>
    <property type="match status" value="1"/>
</dbReference>
<dbReference type="PANTHER" id="PTHR46796">
    <property type="entry name" value="HTH-TYPE TRANSCRIPTIONAL ACTIVATOR RHAS-RELATED"/>
    <property type="match status" value="1"/>
</dbReference>
<keyword evidence="1" id="KW-0805">Transcription regulation</keyword>
<dbReference type="SUPFAM" id="SSF46689">
    <property type="entry name" value="Homeodomain-like"/>
    <property type="match status" value="1"/>
</dbReference>
<dbReference type="InterPro" id="IPR009057">
    <property type="entry name" value="Homeodomain-like_sf"/>
</dbReference>
<dbReference type="Pfam" id="PF20240">
    <property type="entry name" value="DUF6597"/>
    <property type="match status" value="1"/>
</dbReference>
<accession>A0A917DJR0</accession>
<comment type="caution">
    <text evidence="5">The sequence shown here is derived from an EMBL/GenBank/DDBJ whole genome shotgun (WGS) entry which is preliminary data.</text>
</comment>
<keyword evidence="6" id="KW-1185">Reference proteome</keyword>
<evidence type="ECO:0000256" key="2">
    <source>
        <dbReference type="ARBA" id="ARBA00023125"/>
    </source>
</evidence>
<dbReference type="InterPro" id="IPR046532">
    <property type="entry name" value="DUF6597"/>
</dbReference>
<dbReference type="RefSeq" id="WP_188764307.1">
    <property type="nucleotide sequence ID" value="NZ_BMKK01000001.1"/>
</dbReference>
<reference evidence="5" key="1">
    <citation type="journal article" date="2014" name="Int. J. Syst. Evol. Microbiol.">
        <title>Complete genome sequence of Corynebacterium casei LMG S-19264T (=DSM 44701T), isolated from a smear-ripened cheese.</title>
        <authorList>
            <consortium name="US DOE Joint Genome Institute (JGI-PGF)"/>
            <person name="Walter F."/>
            <person name="Albersmeier A."/>
            <person name="Kalinowski J."/>
            <person name="Ruckert C."/>
        </authorList>
    </citation>
    <scope>NUCLEOTIDE SEQUENCE</scope>
    <source>
        <strain evidence="5">CGMCC 1.15958</strain>
    </source>
</reference>
<reference evidence="5" key="2">
    <citation type="submission" date="2020-09" db="EMBL/GenBank/DDBJ databases">
        <authorList>
            <person name="Sun Q."/>
            <person name="Zhou Y."/>
        </authorList>
    </citation>
    <scope>NUCLEOTIDE SEQUENCE</scope>
    <source>
        <strain evidence="5">CGMCC 1.15958</strain>
    </source>
</reference>
<gene>
    <name evidence="5" type="ORF">GCM10011514_04950</name>
</gene>
<dbReference type="SMART" id="SM00342">
    <property type="entry name" value="HTH_ARAC"/>
    <property type="match status" value="1"/>
</dbReference>
<dbReference type="PANTHER" id="PTHR46796:SF13">
    <property type="entry name" value="HTH-TYPE TRANSCRIPTIONAL ACTIVATOR RHAS"/>
    <property type="match status" value="1"/>
</dbReference>
<evidence type="ECO:0000313" key="5">
    <source>
        <dbReference type="EMBL" id="GGD44039.1"/>
    </source>
</evidence>
<name>A0A917DJR0_9BACT</name>
<sequence>MFHKIYKPHPALSEFVNNIMVFRFELDRNLPRPEFSFPPLPEQCLYFYPFEAPESEYLTTNKKVKLNRSILVGPQVNRIKLKMHHSNFTVKVGFQPCGLYRLLGISMNEFPVDESLDSTYILDKEIQFINEQLAETQSPDKLKEIVEHFLLKKLHKLRSRLPIDSVLPMILKDGGLVNVDAIASQACVSNRQLERQFLQRVGVSPKFFIRQTRFAKAWVMKESTPNIKWTTIAHECGYFDQMHLIRDFKAFCGVSPSIIENEFHTTPFSLRNQLYY</sequence>
<feature type="domain" description="HTH araC/xylS-type" evidence="4">
    <location>
        <begin position="164"/>
        <end position="262"/>
    </location>
</feature>
<dbReference type="Proteomes" id="UP000609064">
    <property type="component" value="Unassembled WGS sequence"/>
</dbReference>
<protein>
    <submittedName>
        <fullName evidence="5">AraC family transcriptional regulator</fullName>
    </submittedName>
</protein>
<keyword evidence="3" id="KW-0804">Transcription</keyword>
<dbReference type="Gene3D" id="1.10.10.60">
    <property type="entry name" value="Homeodomain-like"/>
    <property type="match status" value="1"/>
</dbReference>
<keyword evidence="2" id="KW-0238">DNA-binding</keyword>
<dbReference type="AlphaFoldDB" id="A0A917DJR0"/>
<evidence type="ECO:0000313" key="6">
    <source>
        <dbReference type="Proteomes" id="UP000609064"/>
    </source>
</evidence>
<dbReference type="Pfam" id="PF12833">
    <property type="entry name" value="HTH_18"/>
    <property type="match status" value="1"/>
</dbReference>
<dbReference type="InterPro" id="IPR050204">
    <property type="entry name" value="AraC_XylS_family_regulators"/>
</dbReference>
<evidence type="ECO:0000259" key="4">
    <source>
        <dbReference type="PROSITE" id="PS01124"/>
    </source>
</evidence>